<dbReference type="GO" id="GO:0004609">
    <property type="term" value="F:phosphatidylserine decarboxylase activity"/>
    <property type="evidence" value="ECO:0007669"/>
    <property type="project" value="UniProtKB-UniRule"/>
</dbReference>
<evidence type="ECO:0000256" key="2">
    <source>
        <dbReference type="ARBA" id="ARBA00022475"/>
    </source>
</evidence>
<dbReference type="AlphaFoldDB" id="A0A437Q6H4"/>
<keyword evidence="3 12" id="KW-0444">Lipid biosynthesis</keyword>
<dbReference type="RefSeq" id="WP_127694898.1">
    <property type="nucleotide sequence ID" value="NZ_SACQ01000006.1"/>
</dbReference>
<protein>
    <recommendedName>
        <fullName evidence="12">Phosphatidylserine decarboxylase proenzyme</fullName>
        <ecNumber evidence="12">4.1.1.65</ecNumber>
    </recommendedName>
    <component>
        <recommendedName>
            <fullName evidence="12">Phosphatidylserine decarboxylase alpha chain</fullName>
        </recommendedName>
    </component>
    <component>
        <recommendedName>
            <fullName evidence="12">Phosphatidylserine decarboxylase beta chain</fullName>
        </recommendedName>
    </component>
</protein>
<comment type="cofactor">
    <cofactor evidence="12">
        <name>pyruvate</name>
        <dbReference type="ChEBI" id="CHEBI:15361"/>
    </cofactor>
    <text evidence="12">Binds 1 pyruvoyl group covalently per subunit.</text>
</comment>
<dbReference type="EC" id="4.1.1.65" evidence="12"/>
<feature type="active site" description="Charge relay system; for autoendoproteolytic cleavage activity" evidence="12">
    <location>
        <position position="90"/>
    </location>
</feature>
<comment type="pathway">
    <text evidence="1">Lipid metabolism.</text>
</comment>
<keyword evidence="14" id="KW-1185">Reference proteome</keyword>
<keyword evidence="6 12" id="KW-0472">Membrane</keyword>
<comment type="function">
    <text evidence="12">Catalyzes the formation of phosphatidylethanolamine (PtdEtn) from phosphatidylserine (PtdSer).</text>
</comment>
<name>A0A437Q6H4_9GAMM</name>
<evidence type="ECO:0000256" key="5">
    <source>
        <dbReference type="ARBA" id="ARBA00023098"/>
    </source>
</evidence>
<keyword evidence="9 12" id="KW-0456">Lyase</keyword>
<feature type="site" description="Cleavage (non-hydrolytic); by autocatalysis" evidence="12">
    <location>
        <begin position="251"/>
        <end position="252"/>
    </location>
</feature>
<keyword evidence="7 12" id="KW-0865">Zymogen</keyword>
<keyword evidence="2 12" id="KW-1003">Cell membrane</keyword>
<evidence type="ECO:0000313" key="14">
    <source>
        <dbReference type="Proteomes" id="UP000282818"/>
    </source>
</evidence>
<evidence type="ECO:0000313" key="13">
    <source>
        <dbReference type="EMBL" id="RVU30114.1"/>
    </source>
</evidence>
<dbReference type="PANTHER" id="PTHR10067">
    <property type="entry name" value="PHOSPHATIDYLSERINE DECARBOXYLASE"/>
    <property type="match status" value="1"/>
</dbReference>
<organism evidence="13 14">
    <name type="scientific">Neptunomonas marina</name>
    <dbReference type="NCBI Taxonomy" id="1815562"/>
    <lineage>
        <taxon>Bacteria</taxon>
        <taxon>Pseudomonadati</taxon>
        <taxon>Pseudomonadota</taxon>
        <taxon>Gammaproteobacteria</taxon>
        <taxon>Oceanospirillales</taxon>
        <taxon>Oceanospirillaceae</taxon>
        <taxon>Neptunomonas</taxon>
    </lineage>
</organism>
<dbReference type="Pfam" id="PF02666">
    <property type="entry name" value="PS_Dcarbxylase"/>
    <property type="match status" value="1"/>
</dbReference>
<keyword evidence="5 12" id="KW-0443">Lipid metabolism</keyword>
<evidence type="ECO:0000256" key="12">
    <source>
        <dbReference type="HAMAP-Rule" id="MF_00662"/>
    </source>
</evidence>
<keyword evidence="8 12" id="KW-0594">Phospholipid biosynthesis</keyword>
<dbReference type="PANTHER" id="PTHR10067:SF6">
    <property type="entry name" value="PHOSPHATIDYLSERINE DECARBOXYLASE PROENZYME, MITOCHONDRIAL"/>
    <property type="match status" value="1"/>
</dbReference>
<evidence type="ECO:0000256" key="9">
    <source>
        <dbReference type="ARBA" id="ARBA00023239"/>
    </source>
</evidence>
<evidence type="ECO:0000256" key="4">
    <source>
        <dbReference type="ARBA" id="ARBA00022793"/>
    </source>
</evidence>
<comment type="subunit">
    <text evidence="12">Heterodimer of a large membrane-associated beta subunit and a small pyruvoyl-containing alpha subunit.</text>
</comment>
<keyword evidence="10 12" id="KW-1208">Phospholipid metabolism</keyword>
<evidence type="ECO:0000256" key="6">
    <source>
        <dbReference type="ARBA" id="ARBA00023136"/>
    </source>
</evidence>
<sequence>MKQTLFILFQHLVPQHLLSRLVGRLAECKTPWVKNFFIRQFAKKYAINMQEALVEEPTAYENFNAFFTRELKPDARSIDQGEDTIVSPADGAISQLGPIEHGRIFQAKGRGYGLSTLLGGCEKLAEDFKNGSFATIYLSPRDYHRVHMPLRGTLRETIYVPGDLFSVNQTTAENVDQLFARNERHVAIFDTEAGPMAMVLVGAMIVAGIETVWEGQVAPPLKQPLRTQYGNAKQLPVTLEKGAEMGRFKLGSTVVLLFGKDATQWLDELTAQSPVELGKKIGSVRT</sequence>
<feature type="active site" description="Charge relay system; for autoendoproteolytic cleavage activity" evidence="12">
    <location>
        <position position="252"/>
    </location>
</feature>
<dbReference type="InterPro" id="IPR003817">
    <property type="entry name" value="PS_Dcarbxylase"/>
</dbReference>
<comment type="pathway">
    <text evidence="12">Phospholipid metabolism; phosphatidylethanolamine biosynthesis; phosphatidylethanolamine from CDP-diacylglycerol: step 2/2.</text>
</comment>
<comment type="subcellular location">
    <subcellularLocation>
        <location evidence="12">Cell membrane</location>
        <topology evidence="12">Peripheral membrane protein</topology>
    </subcellularLocation>
</comment>
<feature type="chain" id="PRO_5023537829" description="Phosphatidylserine decarboxylase alpha chain" evidence="12">
    <location>
        <begin position="252"/>
        <end position="286"/>
    </location>
</feature>
<comment type="caution">
    <text evidence="13">The sequence shown here is derived from an EMBL/GenBank/DDBJ whole genome shotgun (WGS) entry which is preliminary data.</text>
</comment>
<reference evidence="13 14" key="1">
    <citation type="submission" date="2019-01" db="EMBL/GenBank/DDBJ databases">
        <authorList>
            <person name="Chen W.-M."/>
        </authorList>
    </citation>
    <scope>NUCLEOTIDE SEQUENCE [LARGE SCALE GENOMIC DNA]</scope>
    <source>
        <strain evidence="13 14">HPM-16</strain>
    </source>
</reference>
<proteinExistence type="inferred from homology"/>
<accession>A0A437Q6H4</accession>
<dbReference type="GO" id="GO:0006646">
    <property type="term" value="P:phosphatidylethanolamine biosynthetic process"/>
    <property type="evidence" value="ECO:0007669"/>
    <property type="project" value="UniProtKB-UniRule"/>
</dbReference>
<evidence type="ECO:0000256" key="1">
    <source>
        <dbReference type="ARBA" id="ARBA00005189"/>
    </source>
</evidence>
<dbReference type="InterPro" id="IPR033178">
    <property type="entry name" value="PSD_type1_pro"/>
</dbReference>
<evidence type="ECO:0000256" key="3">
    <source>
        <dbReference type="ARBA" id="ARBA00022516"/>
    </source>
</evidence>
<dbReference type="UniPathway" id="UPA00558">
    <property type="reaction ID" value="UER00616"/>
</dbReference>
<evidence type="ECO:0000256" key="7">
    <source>
        <dbReference type="ARBA" id="ARBA00023145"/>
    </source>
</evidence>
<feature type="chain" id="PRO_5023537828" description="Phosphatidylserine decarboxylase beta chain" evidence="12">
    <location>
        <begin position="1"/>
        <end position="251"/>
    </location>
</feature>
<comment type="similarity">
    <text evidence="12">Belongs to the phosphatidylserine decarboxylase family. PSD-B subfamily. Prokaryotic type I sub-subfamily.</text>
</comment>
<keyword evidence="4 12" id="KW-0210">Decarboxylase</keyword>
<comment type="catalytic activity">
    <reaction evidence="12">
        <text>a 1,2-diacyl-sn-glycero-3-phospho-L-serine + H(+) = a 1,2-diacyl-sn-glycero-3-phosphoethanolamine + CO2</text>
        <dbReference type="Rhea" id="RHEA:20828"/>
        <dbReference type="ChEBI" id="CHEBI:15378"/>
        <dbReference type="ChEBI" id="CHEBI:16526"/>
        <dbReference type="ChEBI" id="CHEBI:57262"/>
        <dbReference type="ChEBI" id="CHEBI:64612"/>
        <dbReference type="EC" id="4.1.1.65"/>
    </reaction>
</comment>
<keyword evidence="11 12" id="KW-0670">Pyruvate</keyword>
<dbReference type="Proteomes" id="UP000282818">
    <property type="component" value="Unassembled WGS sequence"/>
</dbReference>
<feature type="active site" description="Charge relay system; for autoendoproteolytic cleavage activity" evidence="12">
    <location>
        <position position="147"/>
    </location>
</feature>
<feature type="modified residue" description="Pyruvic acid (Ser); by autocatalysis" evidence="12">
    <location>
        <position position="252"/>
    </location>
</feature>
<gene>
    <name evidence="12 13" type="primary">psd</name>
    <name evidence="13" type="ORF">EOE65_13780</name>
</gene>
<dbReference type="InterPro" id="IPR033177">
    <property type="entry name" value="PSD-B"/>
</dbReference>
<dbReference type="EMBL" id="SACQ01000006">
    <property type="protein sequence ID" value="RVU30114.1"/>
    <property type="molecule type" value="Genomic_DNA"/>
</dbReference>
<dbReference type="GO" id="GO:0005886">
    <property type="term" value="C:plasma membrane"/>
    <property type="evidence" value="ECO:0007669"/>
    <property type="project" value="UniProtKB-SubCell"/>
</dbReference>
<dbReference type="NCBIfam" id="TIGR00163">
    <property type="entry name" value="PS_decarb"/>
    <property type="match status" value="1"/>
</dbReference>
<feature type="active site" description="Schiff-base intermediate with substrate; via pyruvic acid; for decarboxylase activity" evidence="12">
    <location>
        <position position="252"/>
    </location>
</feature>
<evidence type="ECO:0000256" key="10">
    <source>
        <dbReference type="ARBA" id="ARBA00023264"/>
    </source>
</evidence>
<evidence type="ECO:0000256" key="11">
    <source>
        <dbReference type="ARBA" id="ARBA00023317"/>
    </source>
</evidence>
<evidence type="ECO:0000256" key="8">
    <source>
        <dbReference type="ARBA" id="ARBA00023209"/>
    </source>
</evidence>
<comment type="PTM">
    <text evidence="12">Is synthesized initially as an inactive proenzyme. Formation of the active enzyme involves a self-maturation process in which the active site pyruvoyl group is generated from an internal serine residue via an autocatalytic post-translational modification. Two non-identical subunits are generated from the proenzyme in this reaction, and the pyruvate is formed at the N-terminus of the alpha chain, which is derived from the carboxyl end of the proenzyme. The autoendoproteolytic cleavage occurs by a canonical serine protease mechanism, in which the side chain hydroxyl group of the serine supplies its oxygen atom to form the C-terminus of the beta chain, while the remainder of the serine residue undergoes an oxidative deamination to produce ammonia and the pyruvoyl prosthetic group on the alpha chain. During this reaction, the Ser that is part of the protease active site of the proenzyme becomes the pyruvoyl prosthetic group, which constitutes an essential element of the active site of the mature decarboxylase.</text>
</comment>
<dbReference type="HAMAP" id="MF_00662">
    <property type="entry name" value="PS_decarb_PSD_B_type1"/>
    <property type="match status" value="1"/>
</dbReference>